<keyword evidence="5 7" id="KW-0472">Membrane</keyword>
<feature type="region of interest" description="Disordered" evidence="6">
    <location>
        <begin position="210"/>
        <end position="239"/>
    </location>
</feature>
<feature type="region of interest" description="Disordered" evidence="6">
    <location>
        <begin position="450"/>
        <end position="470"/>
    </location>
</feature>
<dbReference type="HOGENOM" id="CLU_034180_13_4_11"/>
<dbReference type="GO" id="GO:0005886">
    <property type="term" value="C:plasma membrane"/>
    <property type="evidence" value="ECO:0007669"/>
    <property type="project" value="UniProtKB-SubCell"/>
</dbReference>
<dbReference type="AlphaFoldDB" id="H5XDY3"/>
<feature type="transmembrane region" description="Helical" evidence="7">
    <location>
        <begin position="398"/>
        <end position="420"/>
    </location>
</feature>
<protein>
    <submittedName>
        <fullName evidence="8">Arabinose efflux permease family protein</fullName>
    </submittedName>
</protein>
<dbReference type="Pfam" id="PF07690">
    <property type="entry name" value="MFS_1"/>
    <property type="match status" value="1"/>
</dbReference>
<feature type="transmembrane region" description="Helical" evidence="7">
    <location>
        <begin position="426"/>
        <end position="446"/>
    </location>
</feature>
<feature type="transmembrane region" description="Helical" evidence="7">
    <location>
        <begin position="88"/>
        <end position="110"/>
    </location>
</feature>
<accession>H5XDY3</accession>
<evidence type="ECO:0000313" key="9">
    <source>
        <dbReference type="Proteomes" id="UP000002791"/>
    </source>
</evidence>
<dbReference type="PANTHER" id="PTHR23513">
    <property type="entry name" value="INTEGRAL MEMBRANE EFFLUX PROTEIN-RELATED"/>
    <property type="match status" value="1"/>
</dbReference>
<feature type="transmembrane region" description="Helical" evidence="7">
    <location>
        <begin position="58"/>
        <end position="81"/>
    </location>
</feature>
<feature type="transmembrane region" description="Helical" evidence="7">
    <location>
        <begin position="184"/>
        <end position="202"/>
    </location>
</feature>
<evidence type="ECO:0000256" key="1">
    <source>
        <dbReference type="ARBA" id="ARBA00004651"/>
    </source>
</evidence>
<feature type="transmembrane region" description="Helical" evidence="7">
    <location>
        <begin position="156"/>
        <end position="178"/>
    </location>
</feature>
<dbReference type="Proteomes" id="UP000002791">
    <property type="component" value="Chromosome"/>
</dbReference>
<dbReference type="CDD" id="cd06173">
    <property type="entry name" value="MFS_MefA_like"/>
    <property type="match status" value="1"/>
</dbReference>
<evidence type="ECO:0000313" key="8">
    <source>
        <dbReference type="EMBL" id="EHR59214.1"/>
    </source>
</evidence>
<proteinExistence type="predicted"/>
<sequence>MLNTAVGTAASSPAWSDPGLCADFRRYVAARVVTVAGGLVCVVVLPVLTYRLTGSAGWTSAVAVAEALPYLVFGLVAGAVADRAPRRAVLIGVDLAAAALLASLALAWWLGGLTAVHVLVVGFAVQSLFVFGDAAGFGALATLVGRRRLTTAYSTVFSATAITEITVPPLVGLAVAVLAPAPLLALNAVFAVASALLLRAVVRPLSAEPTTEPLSAEPTIEPLSAEPASGPPSAESTGRRWRPWVGDVAADVRAGLRFVFRHPVVRVLTLVGATHSAAGGAWVALLVPFADHALGIAPSGDVRLAALFTCWGLGGVVAGQVTPRLTGRYGHARVALAVLPCSLACSLVTALSPHWIVAVVSVTCWGLSHSVVVVNAVTYRAQLSPDAMQARVNTTGRMLAWGVGHPVGAALAGSVAVTGAGVRGGLVAGSVLLAVGVVIAWCSPALRSRTHRSSHRRKDNPCSDVAASSR</sequence>
<feature type="transmembrane region" description="Helical" evidence="7">
    <location>
        <begin position="334"/>
        <end position="351"/>
    </location>
</feature>
<gene>
    <name evidence="8" type="ORF">SaccyDRAFT_0278</name>
</gene>
<evidence type="ECO:0000256" key="2">
    <source>
        <dbReference type="ARBA" id="ARBA00022475"/>
    </source>
</evidence>
<feature type="transmembrane region" description="Helical" evidence="7">
    <location>
        <begin position="116"/>
        <end position="144"/>
    </location>
</feature>
<dbReference type="SUPFAM" id="SSF103473">
    <property type="entry name" value="MFS general substrate transporter"/>
    <property type="match status" value="1"/>
</dbReference>
<evidence type="ECO:0000256" key="7">
    <source>
        <dbReference type="SAM" id="Phobius"/>
    </source>
</evidence>
<keyword evidence="4 7" id="KW-1133">Transmembrane helix</keyword>
<keyword evidence="3 7" id="KW-0812">Transmembrane</keyword>
<dbReference type="GO" id="GO:0022857">
    <property type="term" value="F:transmembrane transporter activity"/>
    <property type="evidence" value="ECO:0007669"/>
    <property type="project" value="InterPro"/>
</dbReference>
<dbReference type="PANTHER" id="PTHR23513:SF6">
    <property type="entry name" value="MAJOR FACILITATOR SUPERFAMILY ASSOCIATED DOMAIN-CONTAINING PROTEIN"/>
    <property type="match status" value="1"/>
</dbReference>
<dbReference type="OrthoDB" id="9815525at2"/>
<dbReference type="EMBL" id="CM001440">
    <property type="protein sequence ID" value="EHR59214.1"/>
    <property type="molecule type" value="Genomic_DNA"/>
</dbReference>
<evidence type="ECO:0000256" key="4">
    <source>
        <dbReference type="ARBA" id="ARBA00022989"/>
    </source>
</evidence>
<keyword evidence="2" id="KW-1003">Cell membrane</keyword>
<dbReference type="InterPro" id="IPR011701">
    <property type="entry name" value="MFS"/>
</dbReference>
<dbReference type="Gene3D" id="1.20.1250.20">
    <property type="entry name" value="MFS general substrate transporter like domains"/>
    <property type="match status" value="1"/>
</dbReference>
<evidence type="ECO:0000256" key="3">
    <source>
        <dbReference type="ARBA" id="ARBA00022692"/>
    </source>
</evidence>
<evidence type="ECO:0000256" key="5">
    <source>
        <dbReference type="ARBA" id="ARBA00023136"/>
    </source>
</evidence>
<comment type="subcellular location">
    <subcellularLocation>
        <location evidence="1">Cell membrane</location>
        <topology evidence="1">Multi-pass membrane protein</topology>
    </subcellularLocation>
</comment>
<evidence type="ECO:0000256" key="6">
    <source>
        <dbReference type="SAM" id="MobiDB-lite"/>
    </source>
</evidence>
<keyword evidence="9" id="KW-1185">Reference proteome</keyword>
<organism evidence="8 9">
    <name type="scientific">Saccharomonospora cyanea NA-134</name>
    <dbReference type="NCBI Taxonomy" id="882082"/>
    <lineage>
        <taxon>Bacteria</taxon>
        <taxon>Bacillati</taxon>
        <taxon>Actinomycetota</taxon>
        <taxon>Actinomycetes</taxon>
        <taxon>Pseudonocardiales</taxon>
        <taxon>Pseudonocardiaceae</taxon>
        <taxon>Saccharomonospora</taxon>
    </lineage>
</organism>
<feature type="transmembrane region" description="Helical" evidence="7">
    <location>
        <begin position="302"/>
        <end position="322"/>
    </location>
</feature>
<feature type="transmembrane region" description="Helical" evidence="7">
    <location>
        <begin position="32"/>
        <end position="52"/>
    </location>
</feature>
<dbReference type="InterPro" id="IPR036259">
    <property type="entry name" value="MFS_trans_sf"/>
</dbReference>
<dbReference type="eggNOG" id="COG2814">
    <property type="taxonomic scope" value="Bacteria"/>
</dbReference>
<name>H5XDY3_9PSEU</name>
<reference evidence="8 9" key="1">
    <citation type="submission" date="2011-11" db="EMBL/GenBank/DDBJ databases">
        <title>The Noncontiguous Finished sequence of Saccharomonospora cyanea NA-134.</title>
        <authorList>
            <consortium name="US DOE Joint Genome Institute"/>
            <person name="Lucas S."/>
            <person name="Han J."/>
            <person name="Lapidus A."/>
            <person name="Cheng J.-F."/>
            <person name="Goodwin L."/>
            <person name="Pitluck S."/>
            <person name="Peters L."/>
            <person name="Ovchinnikova G."/>
            <person name="Lu M."/>
            <person name="Detter J.C."/>
            <person name="Han C."/>
            <person name="Tapia R."/>
            <person name="Land M."/>
            <person name="Hauser L."/>
            <person name="Kyrpides N."/>
            <person name="Ivanova N."/>
            <person name="Pagani I."/>
            <person name="Brambilla E.-M."/>
            <person name="Klenk H.-P."/>
            <person name="Woyke T."/>
        </authorList>
    </citation>
    <scope>NUCLEOTIDE SEQUENCE [LARGE SCALE GENOMIC DNA]</scope>
    <source>
        <strain evidence="8 9">NA-134</strain>
    </source>
</reference>
<dbReference type="STRING" id="882082.SaccyDRAFT_0278"/>
<dbReference type="RefSeq" id="WP_005452901.1">
    <property type="nucleotide sequence ID" value="NZ_CM001440.1"/>
</dbReference>
<feature type="transmembrane region" description="Helical" evidence="7">
    <location>
        <begin position="357"/>
        <end position="377"/>
    </location>
</feature>
<feature type="transmembrane region" description="Helical" evidence="7">
    <location>
        <begin position="267"/>
        <end position="290"/>
    </location>
</feature>